<feature type="region of interest" description="Disordered" evidence="1">
    <location>
        <begin position="291"/>
        <end position="310"/>
    </location>
</feature>
<organism evidence="2">
    <name type="scientific">Trypanosoma vivax (strain Y486)</name>
    <dbReference type="NCBI Taxonomy" id="1055687"/>
    <lineage>
        <taxon>Eukaryota</taxon>
        <taxon>Discoba</taxon>
        <taxon>Euglenozoa</taxon>
        <taxon>Kinetoplastea</taxon>
        <taxon>Metakinetoplastina</taxon>
        <taxon>Trypanosomatida</taxon>
        <taxon>Trypanosomatidae</taxon>
        <taxon>Trypanosoma</taxon>
        <taxon>Duttonella</taxon>
    </lineage>
</organism>
<dbReference type="VEuPathDB" id="TriTrypDB:TvY486_0602080"/>
<sequence>MSECQRFRRSIGESRDQQNRLLMRNNFRSFWCEHVDGAFACCAVRGRDFGFIAAHGLADNGLHVCMDSLRLAFDVVVREKCTCSCMDTVLFLHYLARELNFLEGKFMFQSSDGLFERCHSTHQKCEGRLRKARATVASRGGKPTDGKITKEDLLHLRRAAASFGIERIYYFFLRRDAAGQVLGSAEDAIHALEFLTVVKVNEADKCTLSLIQSAKPWRGGRVDQYVLVSLLRHVSSNCKDLKFTSVVHAFRLIRIFLPIVCPLSPSETENLHMSGMEDGIGLPMEQWHEKDTKTAAGSADGESHSNSDGDLGTGWRCEVAAEYHQWRAQHGALDCVLFGLSYGLKRKDGHFVNPLHFVQIVDTLSRLPPYLLSRAARPKPEPERSLCSLQPSGRCVSECNVHSAAGTDTRKQAKGGTQTPEEFWVYLVSKACIFIPILSSSQRRRVCDGLRAAVGRRVRCFNQTSSELLLPMFRELSQYPEDYQVVMFGKHIPHEEGSGDSPG</sequence>
<evidence type="ECO:0000256" key="1">
    <source>
        <dbReference type="SAM" id="MobiDB-lite"/>
    </source>
</evidence>
<protein>
    <submittedName>
        <fullName evidence="2">Uncharacterized protein</fullName>
    </submittedName>
</protein>
<proteinExistence type="predicted"/>
<reference evidence="2" key="1">
    <citation type="journal article" date="2012" name="Proc. Natl. Acad. Sci. U.S.A.">
        <title>Antigenic diversity is generated by distinct evolutionary mechanisms in African trypanosome species.</title>
        <authorList>
            <person name="Jackson A.P."/>
            <person name="Berry A."/>
            <person name="Aslett M."/>
            <person name="Allison H.C."/>
            <person name="Burton P."/>
            <person name="Vavrova-Anderson J."/>
            <person name="Brown R."/>
            <person name="Browne H."/>
            <person name="Corton N."/>
            <person name="Hauser H."/>
            <person name="Gamble J."/>
            <person name="Gilderthorp R."/>
            <person name="Marcello L."/>
            <person name="McQuillan J."/>
            <person name="Otto T.D."/>
            <person name="Quail M.A."/>
            <person name="Sanders M.J."/>
            <person name="van Tonder A."/>
            <person name="Ginger M.L."/>
            <person name="Field M.C."/>
            <person name="Barry J.D."/>
            <person name="Hertz-Fowler C."/>
            <person name="Berriman M."/>
        </authorList>
    </citation>
    <scope>NUCLEOTIDE SEQUENCE</scope>
    <source>
        <strain evidence="2">Y486</strain>
    </source>
</reference>
<dbReference type="EMBL" id="HE573022">
    <property type="protein sequence ID" value="CCC48417.1"/>
    <property type="molecule type" value="Genomic_DNA"/>
</dbReference>
<evidence type="ECO:0000313" key="2">
    <source>
        <dbReference type="EMBL" id="CCC48417.1"/>
    </source>
</evidence>
<name>G0TWS9_TRYVY</name>
<accession>G0TWS9</accession>
<gene>
    <name evidence="2" type="ORF">TVY486_0602080</name>
</gene>
<dbReference type="AlphaFoldDB" id="G0TWS9"/>